<keyword evidence="3" id="KW-1185">Reference proteome</keyword>
<keyword evidence="1" id="KW-0732">Signal</keyword>
<feature type="chain" id="PRO_5043912567" evidence="1">
    <location>
        <begin position="21"/>
        <end position="212"/>
    </location>
</feature>
<accession>A0AAW2GCV8</accession>
<reference evidence="2 3" key="1">
    <citation type="submission" date="2023-03" db="EMBL/GenBank/DDBJ databases">
        <title>High recombination rates correlate with genetic variation in Cardiocondyla obscurior ants.</title>
        <authorList>
            <person name="Errbii M."/>
        </authorList>
    </citation>
    <scope>NUCLEOTIDE SEQUENCE [LARGE SCALE GENOMIC DNA]</scope>
    <source>
        <strain evidence="2">Alpha-2009</strain>
        <tissue evidence="2">Whole body</tissue>
    </source>
</reference>
<proteinExistence type="predicted"/>
<sequence>MRKIFVIIFVTCAITARCRSVALTNEENTGEKNFVNTPEQLKKLITLYEENFGRLVNFVYKMSRNKDSNKQENQHTIQLLNQLSSFIAELVEEQSKVRIAINSDLSMKINDINNIQDLINIIKEIDIVYQDGEITGEHVRIKRAAEGYKSAASFATEERMTNVLIDIQHQVVQIRKHLDKLCKKHYSTSAANFEVNPGDDIFSDQPKNDAAM</sequence>
<dbReference type="AlphaFoldDB" id="A0AAW2GCV8"/>
<feature type="signal peptide" evidence="1">
    <location>
        <begin position="1"/>
        <end position="20"/>
    </location>
</feature>
<name>A0AAW2GCV8_9HYME</name>
<dbReference type="Proteomes" id="UP001430953">
    <property type="component" value="Unassembled WGS sequence"/>
</dbReference>
<gene>
    <name evidence="2" type="ORF">PUN28_006504</name>
</gene>
<dbReference type="EMBL" id="JADYXP020000005">
    <property type="protein sequence ID" value="KAL0124694.1"/>
    <property type="molecule type" value="Genomic_DNA"/>
</dbReference>
<comment type="caution">
    <text evidence="2">The sequence shown here is derived from an EMBL/GenBank/DDBJ whole genome shotgun (WGS) entry which is preliminary data.</text>
</comment>
<evidence type="ECO:0000313" key="3">
    <source>
        <dbReference type="Proteomes" id="UP001430953"/>
    </source>
</evidence>
<organism evidence="2 3">
    <name type="scientific">Cardiocondyla obscurior</name>
    <dbReference type="NCBI Taxonomy" id="286306"/>
    <lineage>
        <taxon>Eukaryota</taxon>
        <taxon>Metazoa</taxon>
        <taxon>Ecdysozoa</taxon>
        <taxon>Arthropoda</taxon>
        <taxon>Hexapoda</taxon>
        <taxon>Insecta</taxon>
        <taxon>Pterygota</taxon>
        <taxon>Neoptera</taxon>
        <taxon>Endopterygota</taxon>
        <taxon>Hymenoptera</taxon>
        <taxon>Apocrita</taxon>
        <taxon>Aculeata</taxon>
        <taxon>Formicoidea</taxon>
        <taxon>Formicidae</taxon>
        <taxon>Myrmicinae</taxon>
        <taxon>Cardiocondyla</taxon>
    </lineage>
</organism>
<evidence type="ECO:0000256" key="1">
    <source>
        <dbReference type="SAM" id="SignalP"/>
    </source>
</evidence>
<evidence type="ECO:0000313" key="2">
    <source>
        <dbReference type="EMBL" id="KAL0124694.1"/>
    </source>
</evidence>
<protein>
    <submittedName>
        <fullName evidence="2">Uncharacterized protein</fullName>
    </submittedName>
</protein>